<evidence type="ECO:0000256" key="5">
    <source>
        <dbReference type="SAM" id="Phobius"/>
    </source>
</evidence>
<feature type="transmembrane region" description="Helical" evidence="5">
    <location>
        <begin position="197"/>
        <end position="216"/>
    </location>
</feature>
<keyword evidence="8" id="KW-1185">Reference proteome</keyword>
<dbReference type="PROSITE" id="PS00217">
    <property type="entry name" value="SUGAR_TRANSPORT_2"/>
    <property type="match status" value="1"/>
</dbReference>
<dbReference type="CDD" id="cd17380">
    <property type="entry name" value="MFS_SLC17A9_like"/>
    <property type="match status" value="1"/>
</dbReference>
<evidence type="ECO:0000256" key="4">
    <source>
        <dbReference type="ARBA" id="ARBA00023136"/>
    </source>
</evidence>
<dbReference type="PROSITE" id="PS50850">
    <property type="entry name" value="MFS"/>
    <property type="match status" value="1"/>
</dbReference>
<dbReference type="STRING" id="109280.ENSHCOP00000006937"/>
<dbReference type="InterPro" id="IPR044777">
    <property type="entry name" value="SLC17A9-like"/>
</dbReference>
<proteinExistence type="predicted"/>
<protein>
    <recommendedName>
        <fullName evidence="6">Major facilitator superfamily (MFS) profile domain-containing protein</fullName>
    </recommendedName>
</protein>
<keyword evidence="4 5" id="KW-0472">Membrane</keyword>
<reference evidence="7" key="2">
    <citation type="submission" date="2025-09" db="UniProtKB">
        <authorList>
            <consortium name="Ensembl"/>
        </authorList>
    </citation>
    <scope>IDENTIFICATION</scope>
</reference>
<accession>A0A3Q2XRR8</accession>
<dbReference type="AlphaFoldDB" id="A0A3Q2XRR8"/>
<evidence type="ECO:0000256" key="2">
    <source>
        <dbReference type="ARBA" id="ARBA00022692"/>
    </source>
</evidence>
<dbReference type="SUPFAM" id="SSF103473">
    <property type="entry name" value="MFS general substrate transporter"/>
    <property type="match status" value="1"/>
</dbReference>
<dbReference type="Ensembl" id="ENSHCOT00000002847.1">
    <property type="protein sequence ID" value="ENSHCOP00000006937.1"/>
    <property type="gene ID" value="ENSHCOG00000008857.1"/>
</dbReference>
<evidence type="ECO:0000259" key="6">
    <source>
        <dbReference type="PROSITE" id="PS50850"/>
    </source>
</evidence>
<dbReference type="Gene3D" id="1.20.1250.20">
    <property type="entry name" value="MFS general substrate transporter like domains"/>
    <property type="match status" value="2"/>
</dbReference>
<feature type="transmembrane region" description="Helical" evidence="5">
    <location>
        <begin position="271"/>
        <end position="291"/>
    </location>
</feature>
<organism evidence="7 8">
    <name type="scientific">Hippocampus comes</name>
    <name type="common">Tiger tail seahorse</name>
    <dbReference type="NCBI Taxonomy" id="109280"/>
    <lineage>
        <taxon>Eukaryota</taxon>
        <taxon>Metazoa</taxon>
        <taxon>Chordata</taxon>
        <taxon>Craniata</taxon>
        <taxon>Vertebrata</taxon>
        <taxon>Euteleostomi</taxon>
        <taxon>Actinopterygii</taxon>
        <taxon>Neopterygii</taxon>
        <taxon>Teleostei</taxon>
        <taxon>Neoteleostei</taxon>
        <taxon>Acanthomorphata</taxon>
        <taxon>Syngnathiaria</taxon>
        <taxon>Syngnathiformes</taxon>
        <taxon>Syngnathoidei</taxon>
        <taxon>Syngnathidae</taxon>
        <taxon>Hippocampus</taxon>
    </lineage>
</organism>
<evidence type="ECO:0000313" key="8">
    <source>
        <dbReference type="Proteomes" id="UP000264820"/>
    </source>
</evidence>
<sequence length="421" mass="45844">MQILSHSTDSHCPNSSALSCPPHEKTFKLWRPEARKWMPVLFVGTCLLYCARMTMPVCVVAMAATFRWNKIESGLALGGFFWGYSCTQILGGHASDKIGGERVLLFSATSWAVVTASTPALAHFGSRTLALMTMARVFMGILQGVFFPSLASLIAQRAPEGEKSFLNSIMQSGSSLGILLAGLLGSVLLDRYGWESVFYAVGLLSGFWALVVWQCFLKGAYSRQHLCFSQLLAMVLAHLCTCGTSYTLLSWMPTYFHEEYPHATMWVYNVFPWAAAIPAALCGGYLSDSLISQGYSVAFVRKSMQFIAMGVSSAFVLPLSVEVSFPIAVICISAAMVALSFTSCGASVNVQDLTPSRAGALFGDYVCRPGVLMVSLSGYMIEVTQSWASVFYLIAFVHCFGLAVFLYFGDAQRVDLSAFIQ</sequence>
<dbReference type="GO" id="GO:0015867">
    <property type="term" value="P:ATP transport"/>
    <property type="evidence" value="ECO:0007669"/>
    <property type="project" value="TreeGrafter"/>
</dbReference>
<feature type="transmembrane region" description="Helical" evidence="5">
    <location>
        <begin position="134"/>
        <end position="153"/>
    </location>
</feature>
<dbReference type="InterPro" id="IPR005829">
    <property type="entry name" value="Sugar_transporter_CS"/>
</dbReference>
<keyword evidence="2 5" id="KW-0812">Transmembrane</keyword>
<evidence type="ECO:0000313" key="7">
    <source>
        <dbReference type="Ensembl" id="ENSHCOP00000006937.1"/>
    </source>
</evidence>
<dbReference type="GeneTree" id="ENSGT00940000158186"/>
<feature type="transmembrane region" description="Helical" evidence="5">
    <location>
        <begin position="40"/>
        <end position="68"/>
    </location>
</feature>
<keyword evidence="3 5" id="KW-1133">Transmembrane helix</keyword>
<dbReference type="Pfam" id="PF07690">
    <property type="entry name" value="MFS_1"/>
    <property type="match status" value="1"/>
</dbReference>
<name>A0A3Q2XRR8_HIPCM</name>
<dbReference type="OMA" id="VFAHMCI"/>
<feature type="transmembrane region" description="Helical" evidence="5">
    <location>
        <begin position="387"/>
        <end position="408"/>
    </location>
</feature>
<reference evidence="7" key="1">
    <citation type="submission" date="2025-08" db="UniProtKB">
        <authorList>
            <consortium name="Ensembl"/>
        </authorList>
    </citation>
    <scope>IDENTIFICATION</scope>
</reference>
<dbReference type="InterPro" id="IPR011701">
    <property type="entry name" value="MFS"/>
</dbReference>
<feature type="transmembrane region" description="Helical" evidence="5">
    <location>
        <begin position="165"/>
        <end position="185"/>
    </location>
</feature>
<feature type="transmembrane region" description="Helical" evidence="5">
    <location>
        <begin position="303"/>
        <end position="321"/>
    </location>
</feature>
<evidence type="ECO:0000256" key="3">
    <source>
        <dbReference type="ARBA" id="ARBA00022989"/>
    </source>
</evidence>
<comment type="subcellular location">
    <subcellularLocation>
        <location evidence="1">Membrane</location>
        <topology evidence="1">Multi-pass membrane protein</topology>
    </subcellularLocation>
</comment>
<dbReference type="Proteomes" id="UP000264820">
    <property type="component" value="Unplaced"/>
</dbReference>
<evidence type="ECO:0000256" key="1">
    <source>
        <dbReference type="ARBA" id="ARBA00004141"/>
    </source>
</evidence>
<feature type="domain" description="Major facilitator superfamily (MFS) profile" evidence="6">
    <location>
        <begin position="37"/>
        <end position="421"/>
    </location>
</feature>
<dbReference type="GO" id="GO:0015291">
    <property type="term" value="F:secondary active transmembrane transporter activity"/>
    <property type="evidence" value="ECO:0007669"/>
    <property type="project" value="UniProtKB-ARBA"/>
</dbReference>
<dbReference type="GO" id="GO:0016020">
    <property type="term" value="C:membrane"/>
    <property type="evidence" value="ECO:0007669"/>
    <property type="project" value="UniProtKB-SubCell"/>
</dbReference>
<dbReference type="PANTHER" id="PTHR11662">
    <property type="entry name" value="SOLUTE CARRIER FAMILY 17"/>
    <property type="match status" value="1"/>
</dbReference>
<dbReference type="InterPro" id="IPR036259">
    <property type="entry name" value="MFS_trans_sf"/>
</dbReference>
<dbReference type="InterPro" id="IPR020846">
    <property type="entry name" value="MFS_dom"/>
</dbReference>
<feature type="transmembrane region" description="Helical" evidence="5">
    <location>
        <begin position="228"/>
        <end position="251"/>
    </location>
</feature>
<dbReference type="PANTHER" id="PTHR11662:SF279">
    <property type="entry name" value="VOLTAGE-GATED PURINE NUCLEOTIDE UNIPORTER SLC17A9"/>
    <property type="match status" value="1"/>
</dbReference>
<dbReference type="InterPro" id="IPR050382">
    <property type="entry name" value="MFS_Na/Anion_cotransporter"/>
</dbReference>
<feature type="transmembrane region" description="Helical" evidence="5">
    <location>
        <begin position="103"/>
        <end position="122"/>
    </location>
</feature>